<sequence>MTSPSYDATPVLVDYWLEIARRGVAALRFVVQRHGGETWMAAELASPRTGMVLRAAHAALEIDKVAASDSGSPIWLLRFALSQRLAVAAGPPELAAYQAALADRLHQEIRTAPALALARLADPHDTPSGYGRS</sequence>
<dbReference type="OrthoDB" id="7188706at2"/>
<reference evidence="1 2" key="1">
    <citation type="submission" date="2018-04" db="EMBL/GenBank/DDBJ databases">
        <title>The genome sequence of Caulobacter sp. 744.</title>
        <authorList>
            <person name="Gao J."/>
            <person name="Sun J."/>
        </authorList>
    </citation>
    <scope>NUCLEOTIDE SEQUENCE [LARGE SCALE GENOMIC DNA]</scope>
    <source>
        <strain evidence="1 2">774</strain>
    </source>
</reference>
<evidence type="ECO:0000313" key="1">
    <source>
        <dbReference type="EMBL" id="PVM83404.1"/>
    </source>
</evidence>
<comment type="caution">
    <text evidence="1">The sequence shown here is derived from an EMBL/GenBank/DDBJ whole genome shotgun (WGS) entry which is preliminary data.</text>
</comment>
<dbReference type="EMBL" id="QDKQ01000069">
    <property type="protein sequence ID" value="PVM83404.1"/>
    <property type="molecule type" value="Genomic_DNA"/>
</dbReference>
<organism evidence="1 2">
    <name type="scientific">Caulobacter endophyticus</name>
    <dbReference type="NCBI Taxonomy" id="2172652"/>
    <lineage>
        <taxon>Bacteria</taxon>
        <taxon>Pseudomonadati</taxon>
        <taxon>Pseudomonadota</taxon>
        <taxon>Alphaproteobacteria</taxon>
        <taxon>Caulobacterales</taxon>
        <taxon>Caulobacteraceae</taxon>
        <taxon>Caulobacter</taxon>
    </lineage>
</organism>
<gene>
    <name evidence="1" type="ORF">DDF67_20930</name>
</gene>
<name>A0A2T9JI88_9CAUL</name>
<dbReference type="RefSeq" id="WP_109102755.1">
    <property type="nucleotide sequence ID" value="NZ_QDKQ01000069.1"/>
</dbReference>
<proteinExistence type="predicted"/>
<accession>A0A2T9JI88</accession>
<evidence type="ECO:0000313" key="2">
    <source>
        <dbReference type="Proteomes" id="UP000245073"/>
    </source>
</evidence>
<keyword evidence="2" id="KW-1185">Reference proteome</keyword>
<protein>
    <submittedName>
        <fullName evidence="1">Uncharacterized protein</fullName>
    </submittedName>
</protein>
<dbReference type="Proteomes" id="UP000245073">
    <property type="component" value="Unassembled WGS sequence"/>
</dbReference>
<dbReference type="AlphaFoldDB" id="A0A2T9JI88"/>